<dbReference type="RefSeq" id="XP_014160765.1">
    <property type="nucleotide sequence ID" value="XM_014305290.1"/>
</dbReference>
<dbReference type="InterPro" id="IPR036640">
    <property type="entry name" value="ABC1_TM_sf"/>
</dbReference>
<dbReference type="PANTHER" id="PTHR11384:SF59">
    <property type="entry name" value="LYSOSOMAL COBALAMIN TRANSPORTER ABCD4"/>
    <property type="match status" value="1"/>
</dbReference>
<dbReference type="GO" id="GO:0016020">
    <property type="term" value="C:membrane"/>
    <property type="evidence" value="ECO:0007669"/>
    <property type="project" value="InterPro"/>
</dbReference>
<keyword evidence="10" id="KW-1185">Reference proteome</keyword>
<dbReference type="InterPro" id="IPR017871">
    <property type="entry name" value="ABC_transporter-like_CS"/>
</dbReference>
<evidence type="ECO:0000313" key="9">
    <source>
        <dbReference type="EMBL" id="KNC86863.1"/>
    </source>
</evidence>
<gene>
    <name evidence="9" type="ORF">SARC_01009</name>
</gene>
<feature type="region of interest" description="Disordered" evidence="6">
    <location>
        <begin position="1"/>
        <end position="21"/>
    </location>
</feature>
<dbReference type="GO" id="GO:0140359">
    <property type="term" value="F:ABC-type transporter activity"/>
    <property type="evidence" value="ECO:0007669"/>
    <property type="project" value="InterPro"/>
</dbReference>
<dbReference type="AlphaFoldDB" id="A0A0L0GEY3"/>
<keyword evidence="3 7" id="KW-0812">Transmembrane</keyword>
<dbReference type="GO" id="GO:0005524">
    <property type="term" value="F:ATP binding"/>
    <property type="evidence" value="ECO:0007669"/>
    <property type="project" value="InterPro"/>
</dbReference>
<dbReference type="CDD" id="cd03223">
    <property type="entry name" value="ABCD_peroxisomal_ALDP"/>
    <property type="match status" value="1"/>
</dbReference>
<evidence type="ECO:0000256" key="4">
    <source>
        <dbReference type="ARBA" id="ARBA00022989"/>
    </source>
</evidence>
<dbReference type="InterPro" id="IPR003439">
    <property type="entry name" value="ABC_transporter-like_ATP-bd"/>
</dbReference>
<dbReference type="STRING" id="667725.A0A0L0GEY3"/>
<dbReference type="InterPro" id="IPR027417">
    <property type="entry name" value="P-loop_NTPase"/>
</dbReference>
<evidence type="ECO:0000313" key="10">
    <source>
        <dbReference type="Proteomes" id="UP000054560"/>
    </source>
</evidence>
<protein>
    <recommendedName>
        <fullName evidence="8">ABC transporter domain-containing protein</fullName>
    </recommendedName>
</protein>
<reference evidence="9 10" key="1">
    <citation type="submission" date="2011-02" db="EMBL/GenBank/DDBJ databases">
        <title>The Genome Sequence of Sphaeroforma arctica JP610.</title>
        <authorList>
            <consortium name="The Broad Institute Genome Sequencing Platform"/>
            <person name="Russ C."/>
            <person name="Cuomo C."/>
            <person name="Young S.K."/>
            <person name="Zeng Q."/>
            <person name="Gargeya S."/>
            <person name="Alvarado L."/>
            <person name="Berlin A."/>
            <person name="Chapman S.B."/>
            <person name="Chen Z."/>
            <person name="Freedman E."/>
            <person name="Gellesch M."/>
            <person name="Goldberg J."/>
            <person name="Griggs A."/>
            <person name="Gujja S."/>
            <person name="Heilman E."/>
            <person name="Heiman D."/>
            <person name="Howarth C."/>
            <person name="Mehta T."/>
            <person name="Neiman D."/>
            <person name="Pearson M."/>
            <person name="Roberts A."/>
            <person name="Saif S."/>
            <person name="Shea T."/>
            <person name="Shenoy N."/>
            <person name="Sisk P."/>
            <person name="Stolte C."/>
            <person name="Sykes S."/>
            <person name="White J."/>
            <person name="Yandava C."/>
            <person name="Burger G."/>
            <person name="Gray M.W."/>
            <person name="Holland P.W.H."/>
            <person name="King N."/>
            <person name="Lang F.B.F."/>
            <person name="Roger A.J."/>
            <person name="Ruiz-Trillo I."/>
            <person name="Haas B."/>
            <person name="Nusbaum C."/>
            <person name="Birren B."/>
        </authorList>
    </citation>
    <scope>NUCLEOTIDE SEQUENCE [LARGE SCALE GENOMIC DNA]</scope>
    <source>
        <strain evidence="9 10">JP610</strain>
    </source>
</reference>
<dbReference type="InterPro" id="IPR050835">
    <property type="entry name" value="ABC_transporter_sub-D"/>
</dbReference>
<keyword evidence="4 7" id="KW-1133">Transmembrane helix</keyword>
<evidence type="ECO:0000256" key="3">
    <source>
        <dbReference type="ARBA" id="ARBA00022692"/>
    </source>
</evidence>
<feature type="transmembrane region" description="Helical" evidence="7">
    <location>
        <begin position="261"/>
        <end position="284"/>
    </location>
</feature>
<evidence type="ECO:0000256" key="2">
    <source>
        <dbReference type="ARBA" id="ARBA00022448"/>
    </source>
</evidence>
<evidence type="ECO:0000259" key="8">
    <source>
        <dbReference type="PROSITE" id="PS50893"/>
    </source>
</evidence>
<dbReference type="Proteomes" id="UP000054560">
    <property type="component" value="Unassembled WGS sequence"/>
</dbReference>
<dbReference type="InterPro" id="IPR011527">
    <property type="entry name" value="ABC1_TM_dom"/>
</dbReference>
<dbReference type="GeneID" id="25901513"/>
<keyword evidence="5 7" id="KW-0472">Membrane</keyword>
<dbReference type="OrthoDB" id="422637at2759"/>
<dbReference type="Pfam" id="PF06472">
    <property type="entry name" value="ABC_membrane_2"/>
    <property type="match status" value="1"/>
</dbReference>
<keyword evidence="2" id="KW-0813">Transport</keyword>
<dbReference type="SUPFAM" id="SSF52540">
    <property type="entry name" value="P-loop containing nucleoside triphosphate hydrolases"/>
    <property type="match status" value="1"/>
</dbReference>
<dbReference type="PROSITE" id="PS00211">
    <property type="entry name" value="ABC_TRANSPORTER_1"/>
    <property type="match status" value="1"/>
</dbReference>
<dbReference type="Pfam" id="PF00005">
    <property type="entry name" value="ABC_tran"/>
    <property type="match status" value="1"/>
</dbReference>
<comment type="similarity">
    <text evidence="1">Belongs to the ABC transporter superfamily. ABCD family. Peroxisomal fatty acyl CoA transporter (TC 3.A.1.203) subfamily.</text>
</comment>
<dbReference type="eggNOG" id="KOG0060">
    <property type="taxonomic scope" value="Eukaryota"/>
</dbReference>
<dbReference type="PROSITE" id="PS50893">
    <property type="entry name" value="ABC_TRANSPORTER_2"/>
    <property type="match status" value="1"/>
</dbReference>
<organism evidence="9 10">
    <name type="scientific">Sphaeroforma arctica JP610</name>
    <dbReference type="NCBI Taxonomy" id="667725"/>
    <lineage>
        <taxon>Eukaryota</taxon>
        <taxon>Ichthyosporea</taxon>
        <taxon>Ichthyophonida</taxon>
        <taxon>Sphaeroforma</taxon>
    </lineage>
</organism>
<evidence type="ECO:0000256" key="6">
    <source>
        <dbReference type="SAM" id="MobiDB-lite"/>
    </source>
</evidence>
<evidence type="ECO:0000256" key="1">
    <source>
        <dbReference type="ARBA" id="ARBA00008575"/>
    </source>
</evidence>
<feature type="domain" description="ABC transporter" evidence="8">
    <location>
        <begin position="460"/>
        <end position="664"/>
    </location>
</feature>
<feature type="transmembrane region" description="Helical" evidence="7">
    <location>
        <begin position="105"/>
        <end position="124"/>
    </location>
</feature>
<name>A0A0L0GEY3_9EUKA</name>
<dbReference type="PANTHER" id="PTHR11384">
    <property type="entry name" value="ATP-BINDING CASSETTE, SUB-FAMILY D MEMBER"/>
    <property type="match status" value="1"/>
</dbReference>
<dbReference type="GO" id="GO:0016887">
    <property type="term" value="F:ATP hydrolysis activity"/>
    <property type="evidence" value="ECO:0007669"/>
    <property type="project" value="InterPro"/>
</dbReference>
<feature type="transmembrane region" description="Helical" evidence="7">
    <location>
        <begin position="144"/>
        <end position="164"/>
    </location>
</feature>
<accession>A0A0L0GEY3</accession>
<feature type="transmembrane region" description="Helical" evidence="7">
    <location>
        <begin position="347"/>
        <end position="369"/>
    </location>
</feature>
<dbReference type="EMBL" id="KQ241632">
    <property type="protein sequence ID" value="KNC86863.1"/>
    <property type="molecule type" value="Genomic_DNA"/>
</dbReference>
<sequence>MDVTDTRRTGKASTGSDDDESDVALMDNSVSISMVTDNTYGTIDEQEDAKKSAFFGAIQQRADGRYGAEGWGYEPEGVLLSKLNVGFFKSLWHLSQLALTSWREWMLFLTLPVTVAAYIWVGYYVMLAPGYIYTALINDDLDDFIYRCTVLLGWVSLISVIKVFRQFITSWISNEWRNSITTTIHELYMTDLRYYTIQINAAGVDNPDQRIVTDIKGVTTEFSKILGGSAGSGGLYEGFGNILWYSVQTAQRAGWYGLVMAYGWSALMAVFSVLLINVVAPWVFRQERFEALFRFLHVTVRTRAEDIAFLGTGGHERNSVKKTLDHCVDNTKKIITRQVYLNSVEFAFGYLTTLIMYVSLGIAVFSGLAWNFTPESERAQWIAQTSGSFISLLFGFTILIQMSTQTSDFVAFVMRVSELHKALLAEKEKRSNGHQSSAGGSRDEALLNTSSFSVSDAQELQTDKLQITSPAGDVLVTSLSFVLKQGDSLLVMGASGGGKTSLLRVLRGLWPASNGSFSRPPALTDGKGGVFFLPQRPYLAYELTLKQQMMYPNVNVECNDSDDVFIDVLGEVGLTGIVRRVGGLNVIADWQVMLSVGEQQRLCLARVLWHNPAIAILDESTASLDVEWEKSVYAALKRRGVGVLSVGHRESLIPLHNKVLRLKE</sequence>
<feature type="transmembrane region" description="Helical" evidence="7">
    <location>
        <begin position="381"/>
        <end position="400"/>
    </location>
</feature>
<proteinExistence type="inferred from homology"/>
<dbReference type="Gene3D" id="3.40.50.300">
    <property type="entry name" value="P-loop containing nucleotide triphosphate hydrolases"/>
    <property type="match status" value="1"/>
</dbReference>
<evidence type="ECO:0000256" key="5">
    <source>
        <dbReference type="ARBA" id="ARBA00023136"/>
    </source>
</evidence>
<evidence type="ECO:0000256" key="7">
    <source>
        <dbReference type="SAM" id="Phobius"/>
    </source>
</evidence>
<dbReference type="SUPFAM" id="SSF90123">
    <property type="entry name" value="ABC transporter transmembrane region"/>
    <property type="match status" value="1"/>
</dbReference>